<accession>G0P6L7</accession>
<dbReference type="HOGENOM" id="CLU_2706986_0_0_1"/>
<gene>
    <name evidence="2" type="ORF">CAEBREN_11176</name>
</gene>
<sequence length="73" mass="8560">MKTALIALFLLLTIASGAAYAQRRMPSGSYYEYLIKKLFMFMKYGMNECMLTHVNMWACPFLTFSFQTFSKKY</sequence>
<evidence type="ECO:0000313" key="3">
    <source>
        <dbReference type="Proteomes" id="UP000008068"/>
    </source>
</evidence>
<dbReference type="AlphaFoldDB" id="G0P6L7"/>
<evidence type="ECO:0000313" key="2">
    <source>
        <dbReference type="EMBL" id="EGT46496.1"/>
    </source>
</evidence>
<evidence type="ECO:0000256" key="1">
    <source>
        <dbReference type="SAM" id="SignalP"/>
    </source>
</evidence>
<feature type="chain" id="PRO_5003406476" evidence="1">
    <location>
        <begin position="22"/>
        <end position="73"/>
    </location>
</feature>
<dbReference type="Proteomes" id="UP000008068">
    <property type="component" value="Unassembled WGS sequence"/>
</dbReference>
<organism evidence="3">
    <name type="scientific">Caenorhabditis brenneri</name>
    <name type="common">Nematode worm</name>
    <dbReference type="NCBI Taxonomy" id="135651"/>
    <lineage>
        <taxon>Eukaryota</taxon>
        <taxon>Metazoa</taxon>
        <taxon>Ecdysozoa</taxon>
        <taxon>Nematoda</taxon>
        <taxon>Chromadorea</taxon>
        <taxon>Rhabditida</taxon>
        <taxon>Rhabditina</taxon>
        <taxon>Rhabditomorpha</taxon>
        <taxon>Rhabditoidea</taxon>
        <taxon>Rhabditidae</taxon>
        <taxon>Peloderinae</taxon>
        <taxon>Caenorhabditis</taxon>
    </lineage>
</organism>
<protein>
    <submittedName>
        <fullName evidence="2">Uncharacterized protein</fullName>
    </submittedName>
</protein>
<dbReference type="EMBL" id="GL380100">
    <property type="protein sequence ID" value="EGT46496.1"/>
    <property type="molecule type" value="Genomic_DNA"/>
</dbReference>
<keyword evidence="1" id="KW-0732">Signal</keyword>
<reference evidence="3" key="1">
    <citation type="submission" date="2011-07" db="EMBL/GenBank/DDBJ databases">
        <authorList>
            <consortium name="Caenorhabditis brenneri Sequencing and Analysis Consortium"/>
            <person name="Wilson R.K."/>
        </authorList>
    </citation>
    <scope>NUCLEOTIDE SEQUENCE [LARGE SCALE GENOMIC DNA]</scope>
    <source>
        <strain evidence="3">PB2801</strain>
    </source>
</reference>
<dbReference type="InParanoid" id="G0P6L7"/>
<keyword evidence="3" id="KW-1185">Reference proteome</keyword>
<proteinExistence type="predicted"/>
<name>G0P6L7_CAEBE</name>
<feature type="signal peptide" evidence="1">
    <location>
        <begin position="1"/>
        <end position="21"/>
    </location>
</feature>